<reference evidence="4 5" key="1">
    <citation type="submission" date="2017-03" db="EMBL/GenBank/DDBJ databases">
        <title>Genomes of endolithic fungi from Antarctica.</title>
        <authorList>
            <person name="Coleine C."/>
            <person name="Masonjones S."/>
            <person name="Stajich J.E."/>
        </authorList>
    </citation>
    <scope>NUCLEOTIDE SEQUENCE [LARGE SCALE GENOMIC DNA]</scope>
    <source>
        <strain evidence="4 5">CCFEE 6315</strain>
    </source>
</reference>
<dbReference type="GO" id="GO:0071966">
    <property type="term" value="P:fungal-type cell wall polysaccharide metabolic process"/>
    <property type="evidence" value="ECO:0007669"/>
    <property type="project" value="TreeGrafter"/>
</dbReference>
<evidence type="ECO:0000313" key="4">
    <source>
        <dbReference type="EMBL" id="TKA27011.1"/>
    </source>
</evidence>
<feature type="compositionally biased region" description="Low complexity" evidence="1">
    <location>
        <begin position="30"/>
        <end position="43"/>
    </location>
</feature>
<proteinExistence type="predicted"/>
<keyword evidence="5" id="KW-1185">Reference proteome</keyword>
<evidence type="ECO:0000256" key="1">
    <source>
        <dbReference type="SAM" id="MobiDB-lite"/>
    </source>
</evidence>
<protein>
    <recommendedName>
        <fullName evidence="3">Asl1-like glycosyl hydrolase catalytic domain-containing protein</fullName>
    </recommendedName>
</protein>
<keyword evidence="2" id="KW-0732">Signal</keyword>
<dbReference type="PANTHER" id="PTHR34154:SF3">
    <property type="entry name" value="ALKALI-SENSITIVE LINKAGE PROTEIN 1"/>
    <property type="match status" value="1"/>
</dbReference>
<dbReference type="InterPro" id="IPR024655">
    <property type="entry name" value="Asl1_glyco_hydro_catalytic"/>
</dbReference>
<organism evidence="4 5">
    <name type="scientific">Salinomyces thailandicus</name>
    <dbReference type="NCBI Taxonomy" id="706561"/>
    <lineage>
        <taxon>Eukaryota</taxon>
        <taxon>Fungi</taxon>
        <taxon>Dikarya</taxon>
        <taxon>Ascomycota</taxon>
        <taxon>Pezizomycotina</taxon>
        <taxon>Dothideomycetes</taxon>
        <taxon>Dothideomycetidae</taxon>
        <taxon>Mycosphaerellales</taxon>
        <taxon>Teratosphaeriaceae</taxon>
        <taxon>Salinomyces</taxon>
    </lineage>
</organism>
<evidence type="ECO:0000256" key="2">
    <source>
        <dbReference type="SAM" id="SignalP"/>
    </source>
</evidence>
<feature type="domain" description="Asl1-like glycosyl hydrolase catalytic" evidence="3">
    <location>
        <begin position="50"/>
        <end position="292"/>
    </location>
</feature>
<dbReference type="Pfam" id="PF11790">
    <property type="entry name" value="Glyco_hydro_cc"/>
    <property type="match status" value="1"/>
</dbReference>
<dbReference type="InterPro" id="IPR017853">
    <property type="entry name" value="GH"/>
</dbReference>
<accession>A0A4U0TX26</accession>
<dbReference type="Proteomes" id="UP000308549">
    <property type="component" value="Unassembled WGS sequence"/>
</dbReference>
<comment type="caution">
    <text evidence="4">The sequence shown here is derived from an EMBL/GenBank/DDBJ whole genome shotgun (WGS) entry which is preliminary data.</text>
</comment>
<name>A0A4U0TX26_9PEZI</name>
<dbReference type="EMBL" id="NAJL01000025">
    <property type="protein sequence ID" value="TKA27011.1"/>
    <property type="molecule type" value="Genomic_DNA"/>
</dbReference>
<feature type="region of interest" description="Disordered" evidence="1">
    <location>
        <begin position="21"/>
        <end position="43"/>
    </location>
</feature>
<dbReference type="GO" id="GO:0009277">
    <property type="term" value="C:fungal-type cell wall"/>
    <property type="evidence" value="ECO:0007669"/>
    <property type="project" value="TreeGrafter"/>
</dbReference>
<feature type="signal peptide" evidence="2">
    <location>
        <begin position="1"/>
        <end position="20"/>
    </location>
</feature>
<gene>
    <name evidence="4" type="ORF">B0A50_05202</name>
</gene>
<sequence>MLSTTLTLLAAAASLPFTLAQDDSSDSQDESSSSSSSTTQSTSLTSSKRGLCYVDVGHSATDDSIWDSSDSDLTWYYNYEASPTEGIDESVLEFVPMLWGTPDSDSDMSFYNTVRDLQQSGQTINYVLGFNEPDGCVSGGSCIPAEDAATTWIREIEPLKNHGISLGAPAVTGSPNGFVWLQSFFTACAGQCSADFIPVHWYGDFQGLTSHMGQVNATYPNMTMWITEYACADCELEEAQEFYNQSAEYFDRQDYLTHYSYFGAFRSDESNVGKNAAMLTQKGELTDIGAWYLGREATGNRPQGGAAQIAKFAGWAAVTFGAAVWVMA</sequence>
<dbReference type="FunFam" id="3.20.20.80:FF:000207">
    <property type="entry name" value="Glycoside hydrolase family 128 protein"/>
    <property type="match status" value="1"/>
</dbReference>
<dbReference type="Gene3D" id="3.20.20.80">
    <property type="entry name" value="Glycosidases"/>
    <property type="match status" value="1"/>
</dbReference>
<dbReference type="InterPro" id="IPR053183">
    <property type="entry name" value="ASL1"/>
</dbReference>
<dbReference type="PANTHER" id="PTHR34154">
    <property type="entry name" value="ALKALI-SENSITIVE LINKAGE PROTEIN 1"/>
    <property type="match status" value="1"/>
</dbReference>
<evidence type="ECO:0000313" key="5">
    <source>
        <dbReference type="Proteomes" id="UP000308549"/>
    </source>
</evidence>
<dbReference type="OrthoDB" id="43654at2759"/>
<feature type="chain" id="PRO_5020373647" description="Asl1-like glycosyl hydrolase catalytic domain-containing protein" evidence="2">
    <location>
        <begin position="21"/>
        <end position="328"/>
    </location>
</feature>
<dbReference type="AlphaFoldDB" id="A0A4U0TX26"/>
<dbReference type="SUPFAM" id="SSF51445">
    <property type="entry name" value="(Trans)glycosidases"/>
    <property type="match status" value="1"/>
</dbReference>
<evidence type="ECO:0000259" key="3">
    <source>
        <dbReference type="Pfam" id="PF11790"/>
    </source>
</evidence>